<evidence type="ECO:0000256" key="13">
    <source>
        <dbReference type="SAM" id="Phobius"/>
    </source>
</evidence>
<evidence type="ECO:0000256" key="11">
    <source>
        <dbReference type="ARBA" id="ARBA00049902"/>
    </source>
</evidence>
<dbReference type="Proteomes" id="UP001596303">
    <property type="component" value="Unassembled WGS sequence"/>
</dbReference>
<dbReference type="InterPro" id="IPR050396">
    <property type="entry name" value="Glycosyltr_51/Transpeptidase"/>
</dbReference>
<dbReference type="InterPro" id="IPR023346">
    <property type="entry name" value="Lysozyme-like_dom_sf"/>
</dbReference>
<reference evidence="18" key="1">
    <citation type="journal article" date="2019" name="Int. J. Syst. Evol. Microbiol.">
        <title>The Global Catalogue of Microorganisms (GCM) 10K type strain sequencing project: providing services to taxonomists for standard genome sequencing and annotation.</title>
        <authorList>
            <consortium name="The Broad Institute Genomics Platform"/>
            <consortium name="The Broad Institute Genome Sequencing Center for Infectious Disease"/>
            <person name="Wu L."/>
            <person name="Ma J."/>
        </authorList>
    </citation>
    <scope>NUCLEOTIDE SEQUENCE [LARGE SCALE GENOMIC DNA]</scope>
    <source>
        <strain evidence="18">CGMCC-1.15741</strain>
    </source>
</reference>
<evidence type="ECO:0000313" key="18">
    <source>
        <dbReference type="Proteomes" id="UP001596303"/>
    </source>
</evidence>
<comment type="similarity">
    <text evidence="2">In the C-terminal section; belongs to the transpeptidase family.</text>
</comment>
<feature type="region of interest" description="Disordered" evidence="12">
    <location>
        <begin position="1"/>
        <end position="20"/>
    </location>
</feature>
<keyword evidence="6" id="KW-0328">Glycosyltransferase</keyword>
<keyword evidence="13" id="KW-0472">Membrane</keyword>
<keyword evidence="7" id="KW-0808">Transferase</keyword>
<evidence type="ECO:0000259" key="14">
    <source>
        <dbReference type="Pfam" id="PF00905"/>
    </source>
</evidence>
<feature type="domain" description="Penicillin-binding C-terminal" evidence="16">
    <location>
        <begin position="634"/>
        <end position="714"/>
    </location>
</feature>
<dbReference type="Gene3D" id="3.40.710.10">
    <property type="entry name" value="DD-peptidase/beta-lactamase superfamily"/>
    <property type="match status" value="1"/>
</dbReference>
<comment type="similarity">
    <text evidence="3">In the N-terminal section; belongs to the glycosyltransferase 51 family.</text>
</comment>
<dbReference type="Pfam" id="PF00912">
    <property type="entry name" value="Transgly"/>
    <property type="match status" value="1"/>
</dbReference>
<keyword evidence="18" id="KW-1185">Reference proteome</keyword>
<name>A0ABW1S7A8_9PROT</name>
<dbReference type="PANTHER" id="PTHR32282:SF15">
    <property type="entry name" value="PENICILLIN-BINDING PROTEIN 1C"/>
    <property type="match status" value="1"/>
</dbReference>
<evidence type="ECO:0000256" key="4">
    <source>
        <dbReference type="ARBA" id="ARBA00022645"/>
    </source>
</evidence>
<dbReference type="InterPro" id="IPR011815">
    <property type="entry name" value="PBP_1c"/>
</dbReference>
<evidence type="ECO:0000256" key="9">
    <source>
        <dbReference type="ARBA" id="ARBA00023268"/>
    </source>
</evidence>
<keyword evidence="9" id="KW-0511">Multifunctional enzyme</keyword>
<keyword evidence="13" id="KW-0812">Transmembrane</keyword>
<dbReference type="EC" id="2.4.99.28" evidence="10"/>
<dbReference type="Pfam" id="PF06832">
    <property type="entry name" value="BiPBP_C"/>
    <property type="match status" value="1"/>
</dbReference>
<feature type="domain" description="Glycosyl transferase family 51" evidence="15">
    <location>
        <begin position="80"/>
        <end position="246"/>
    </location>
</feature>
<keyword evidence="5" id="KW-0645">Protease</keyword>
<dbReference type="EMBL" id="JBHSSW010000005">
    <property type="protein sequence ID" value="MFC6197513.1"/>
    <property type="molecule type" value="Genomic_DNA"/>
</dbReference>
<evidence type="ECO:0000256" key="2">
    <source>
        <dbReference type="ARBA" id="ARBA00007090"/>
    </source>
</evidence>
<comment type="catalytic activity">
    <reaction evidence="11">
        <text>[GlcNAc-(1-&gt;4)-Mur2Ac(oyl-L-Ala-gamma-D-Glu-L-Lys-D-Ala-D-Ala)](n)-di-trans,octa-cis-undecaprenyl diphosphate + beta-D-GlcNAc-(1-&gt;4)-Mur2Ac(oyl-L-Ala-gamma-D-Glu-L-Lys-D-Ala-D-Ala)-di-trans,octa-cis-undecaprenyl diphosphate = [GlcNAc-(1-&gt;4)-Mur2Ac(oyl-L-Ala-gamma-D-Glu-L-Lys-D-Ala-D-Ala)](n+1)-di-trans,octa-cis-undecaprenyl diphosphate + di-trans,octa-cis-undecaprenyl diphosphate + H(+)</text>
        <dbReference type="Rhea" id="RHEA:23708"/>
        <dbReference type="Rhea" id="RHEA-COMP:9602"/>
        <dbReference type="Rhea" id="RHEA-COMP:9603"/>
        <dbReference type="ChEBI" id="CHEBI:15378"/>
        <dbReference type="ChEBI" id="CHEBI:58405"/>
        <dbReference type="ChEBI" id="CHEBI:60033"/>
        <dbReference type="ChEBI" id="CHEBI:78435"/>
        <dbReference type="EC" id="2.4.99.28"/>
    </reaction>
</comment>
<accession>A0ABW1S7A8</accession>
<feature type="compositionally biased region" description="Polar residues" evidence="12">
    <location>
        <begin position="1"/>
        <end position="11"/>
    </location>
</feature>
<sequence length="725" mass="78189">MTKAKTFSSTSDGKDRQTSGRLAWQKRPRLLGGIVCLALVLASIAALDLLFPPPIERAFSRSMLVTDRSGIPLRAFPTEEGRWRLPAELDAIDPAFIEALILVEDERFRSHIGVDGLAVVRAAMSALHRGRIVSGASTITMQTARLLEPRPRNFGSKFVEMLRALQLERRLSKDEILELYLTLTPYGGNLEGIRAASWAYFGREPDRLADDQIALLIALPQSPEVRRPDLRPEHAKAARALLLDRMAKLEVISPARAEDAKSLPLPGRHAFPAQGWHASALIQSAALADTKTRVGPAGLARDVSSTIDAGLQSALEAYLAEEAEKLGGQVQMSAIVVDIERRAVRAHVGSASRKRAGGWIDLTQIARSPGSTLKPFIYGLAFDDGDALPGTFIEDLPSRFNSYRPENFDRSFRGQVRVSDALQHSLNVPAVLALDRIGPERFAAALTLSGADVQVYGGADKEPGLALALGGAGLSLQDLAMLYAGLGDGGRMKPLNWTEASVEQHQADKAHRFMSPESADRLIDILKSAPTPAGRMPASLTRDAPEIAFKTGTSYGFRDAWAAGVARGYAVVVWVGRADGAPRPGATGRQAALPVLFSVFDKVNTSLNAQGEAAGRLIAKQNETPRFAMTRFAPDDLPPTILFPPENAILLQKSANNPNPGFVLSGRGQGELRWFVDGEPVALDPAGAPVWEPVGPGFFKLSAVDENGQETRVSVRVSNVTDPQY</sequence>
<dbReference type="PANTHER" id="PTHR32282">
    <property type="entry name" value="BINDING PROTEIN TRANSPEPTIDASE, PUTATIVE-RELATED"/>
    <property type="match status" value="1"/>
</dbReference>
<dbReference type="NCBIfam" id="TIGR02073">
    <property type="entry name" value="PBP_1c"/>
    <property type="match status" value="1"/>
</dbReference>
<evidence type="ECO:0000256" key="5">
    <source>
        <dbReference type="ARBA" id="ARBA00022670"/>
    </source>
</evidence>
<comment type="pathway">
    <text evidence="1">Cell wall biogenesis; peptidoglycan biosynthesis.</text>
</comment>
<evidence type="ECO:0000256" key="3">
    <source>
        <dbReference type="ARBA" id="ARBA00007739"/>
    </source>
</evidence>
<evidence type="ECO:0000259" key="15">
    <source>
        <dbReference type="Pfam" id="PF00912"/>
    </source>
</evidence>
<dbReference type="SUPFAM" id="SSF53955">
    <property type="entry name" value="Lysozyme-like"/>
    <property type="match status" value="1"/>
</dbReference>
<feature type="domain" description="Penicillin-binding protein transpeptidase" evidence="14">
    <location>
        <begin position="332"/>
        <end position="566"/>
    </location>
</feature>
<protein>
    <recommendedName>
        <fullName evidence="10">peptidoglycan glycosyltransferase</fullName>
        <ecNumber evidence="10">2.4.99.28</ecNumber>
    </recommendedName>
</protein>
<feature type="transmembrane region" description="Helical" evidence="13">
    <location>
        <begin position="30"/>
        <end position="51"/>
    </location>
</feature>
<evidence type="ECO:0000313" key="17">
    <source>
        <dbReference type="EMBL" id="MFC6197513.1"/>
    </source>
</evidence>
<evidence type="ECO:0000259" key="16">
    <source>
        <dbReference type="Pfam" id="PF06832"/>
    </source>
</evidence>
<evidence type="ECO:0000256" key="8">
    <source>
        <dbReference type="ARBA" id="ARBA00022801"/>
    </source>
</evidence>
<dbReference type="InterPro" id="IPR001460">
    <property type="entry name" value="PCN-bd_Tpept"/>
</dbReference>
<dbReference type="InterPro" id="IPR036950">
    <property type="entry name" value="PBP_transglycosylase"/>
</dbReference>
<dbReference type="InterPro" id="IPR009647">
    <property type="entry name" value="PBP_C"/>
</dbReference>
<evidence type="ECO:0000256" key="7">
    <source>
        <dbReference type="ARBA" id="ARBA00022679"/>
    </source>
</evidence>
<organism evidence="17 18">
    <name type="scientific">Ponticaulis profundi</name>
    <dbReference type="NCBI Taxonomy" id="2665222"/>
    <lineage>
        <taxon>Bacteria</taxon>
        <taxon>Pseudomonadati</taxon>
        <taxon>Pseudomonadota</taxon>
        <taxon>Alphaproteobacteria</taxon>
        <taxon>Hyphomonadales</taxon>
        <taxon>Hyphomonadaceae</taxon>
        <taxon>Ponticaulis</taxon>
    </lineage>
</organism>
<dbReference type="RefSeq" id="WP_377376523.1">
    <property type="nucleotide sequence ID" value="NZ_JBHSSW010000005.1"/>
</dbReference>
<dbReference type="Gene3D" id="1.10.3810.10">
    <property type="entry name" value="Biosynthetic peptidoglycan transglycosylase-like"/>
    <property type="match status" value="1"/>
</dbReference>
<keyword evidence="13" id="KW-1133">Transmembrane helix</keyword>
<evidence type="ECO:0000256" key="10">
    <source>
        <dbReference type="ARBA" id="ARBA00044770"/>
    </source>
</evidence>
<dbReference type="InterPro" id="IPR012338">
    <property type="entry name" value="Beta-lactam/transpept-like"/>
</dbReference>
<keyword evidence="4" id="KW-0121">Carboxypeptidase</keyword>
<proteinExistence type="inferred from homology"/>
<evidence type="ECO:0000256" key="6">
    <source>
        <dbReference type="ARBA" id="ARBA00022676"/>
    </source>
</evidence>
<gene>
    <name evidence="17" type="primary">pbpC</name>
    <name evidence="17" type="ORF">ACFQDM_05460</name>
</gene>
<comment type="caution">
    <text evidence="17">The sequence shown here is derived from an EMBL/GenBank/DDBJ whole genome shotgun (WGS) entry which is preliminary data.</text>
</comment>
<keyword evidence="8" id="KW-0378">Hydrolase</keyword>
<dbReference type="Pfam" id="PF00905">
    <property type="entry name" value="Transpeptidase"/>
    <property type="match status" value="1"/>
</dbReference>
<evidence type="ECO:0000256" key="12">
    <source>
        <dbReference type="SAM" id="MobiDB-lite"/>
    </source>
</evidence>
<evidence type="ECO:0000256" key="1">
    <source>
        <dbReference type="ARBA" id="ARBA00004752"/>
    </source>
</evidence>
<dbReference type="InterPro" id="IPR001264">
    <property type="entry name" value="Glyco_trans_51"/>
</dbReference>
<dbReference type="SUPFAM" id="SSF56601">
    <property type="entry name" value="beta-lactamase/transpeptidase-like"/>
    <property type="match status" value="1"/>
</dbReference>